<dbReference type="SUPFAM" id="SSF53795">
    <property type="entry name" value="PEP carboxykinase-like"/>
    <property type="match status" value="1"/>
</dbReference>
<sequence length="524" mass="57751">MEKLDSIGLINAKNIYKNLSPTRLVEESLSREEGILTSTGALNVYTGKYTGRSPNDKFIVDEPSVHDKIWWGNNQAISESDFDSLLKQLLAYLQNRDIFVFDGFAGADPKYRLPIRVINEFAYQNLFCRQLFIVPTDEELKTHEPEFTVISAPGFEANPKINKVNSEAFIVISFEKKMVIIGGTKYAGEIKKSVFSVMNYLMPQQGILSMHCSANVGKDGSTALFFGLSGTGKTTLSADPNRFLIGDDEHGWTENGIFNFEGGCYAKCINLTREKEPQIYDAIKFGAVLENVVVDENTRIPDYSSDKITENTRAAYPVEFIPGAVIPGIGGHPKTVVFLTADAFGVLPPISKLSKEQAMYYFISGYTSKLAGTERGITEPQATFSSCFGAPFLPLPPMVYAKLLGEKIEKHGSEVFLVNTGWTGGAYGVGQRMNLKYTRAMINAALDGKLESVEYEKDPIFGLMMPKVCPDVPSEILNPINTWKDKDAYVATAKRLAESFAKNIKKFSGIAPEIAAAGPKVDNN</sequence>
<dbReference type="EMBL" id="DF977000">
    <property type="protein sequence ID" value="GAQ24713.1"/>
    <property type="molecule type" value="Genomic_DNA"/>
</dbReference>
<comment type="similarity">
    <text evidence="2 10">Belongs to the phosphoenolpyruvate carboxykinase (ATP) family.</text>
</comment>
<dbReference type="PANTHER" id="PTHR30031:SF0">
    <property type="entry name" value="PHOSPHOENOLPYRUVATE CARBOXYKINASE (ATP)"/>
    <property type="match status" value="1"/>
</dbReference>
<dbReference type="PIRSF" id="PIRSF006294">
    <property type="entry name" value="PEP_crbxkin"/>
    <property type="match status" value="1"/>
</dbReference>
<keyword evidence="10" id="KW-0464">Manganese</keyword>
<keyword evidence="10" id="KW-0963">Cytoplasm</keyword>
<accession>A0A0U9HD27</accession>
<dbReference type="EC" id="4.1.1.49" evidence="3 10"/>
<dbReference type="AlphaFoldDB" id="A0A0U9HD27"/>
<evidence type="ECO:0000256" key="4">
    <source>
        <dbReference type="ARBA" id="ARBA00022432"/>
    </source>
</evidence>
<keyword evidence="11" id="KW-0670">Pyruvate</keyword>
<feature type="binding site" evidence="10">
    <location>
        <position position="438"/>
    </location>
    <ligand>
        <name>ATP</name>
        <dbReference type="ChEBI" id="CHEBI:30616"/>
    </ligand>
</feature>
<dbReference type="GO" id="GO:0005829">
    <property type="term" value="C:cytosol"/>
    <property type="evidence" value="ECO:0007669"/>
    <property type="project" value="TreeGrafter"/>
</dbReference>
<keyword evidence="4 10" id="KW-0312">Gluconeogenesis</keyword>
<dbReference type="CDD" id="cd00484">
    <property type="entry name" value="PEPCK_ATP"/>
    <property type="match status" value="1"/>
</dbReference>
<evidence type="ECO:0000256" key="8">
    <source>
        <dbReference type="ARBA" id="ARBA00023239"/>
    </source>
</evidence>
<keyword evidence="11" id="KW-0808">Transferase</keyword>
<evidence type="ECO:0000256" key="10">
    <source>
        <dbReference type="HAMAP-Rule" id="MF_00453"/>
    </source>
</evidence>
<comment type="subcellular location">
    <subcellularLocation>
        <location evidence="10">Cytoplasm</location>
    </subcellularLocation>
</comment>
<evidence type="ECO:0000313" key="11">
    <source>
        <dbReference type="EMBL" id="GAQ24713.1"/>
    </source>
</evidence>
<comment type="catalytic activity">
    <reaction evidence="9 10">
        <text>oxaloacetate + ATP = phosphoenolpyruvate + ADP + CO2</text>
        <dbReference type="Rhea" id="RHEA:18617"/>
        <dbReference type="ChEBI" id="CHEBI:16452"/>
        <dbReference type="ChEBI" id="CHEBI:16526"/>
        <dbReference type="ChEBI" id="CHEBI:30616"/>
        <dbReference type="ChEBI" id="CHEBI:58702"/>
        <dbReference type="ChEBI" id="CHEBI:456216"/>
        <dbReference type="EC" id="4.1.1.49"/>
    </reaction>
</comment>
<feature type="binding site" evidence="10">
    <location>
        <position position="192"/>
    </location>
    <ligand>
        <name>substrate</name>
    </ligand>
</feature>
<evidence type="ECO:0000313" key="12">
    <source>
        <dbReference type="Proteomes" id="UP000062160"/>
    </source>
</evidence>
<dbReference type="OrthoDB" id="9806325at2"/>
<dbReference type="Gene3D" id="3.90.228.20">
    <property type="match status" value="1"/>
</dbReference>
<dbReference type="GO" id="GO:0046872">
    <property type="term" value="F:metal ion binding"/>
    <property type="evidence" value="ECO:0007669"/>
    <property type="project" value="UniProtKB-KW"/>
</dbReference>
<keyword evidence="6 10" id="KW-0210">Decarboxylase</keyword>
<dbReference type="InterPro" id="IPR013035">
    <property type="entry name" value="PEP_carboxykinase_C"/>
</dbReference>
<evidence type="ECO:0000256" key="1">
    <source>
        <dbReference type="ARBA" id="ARBA00004742"/>
    </source>
</evidence>
<feature type="binding site" evidence="10">
    <location>
        <position position="313"/>
    </location>
    <ligand>
        <name>ATP</name>
        <dbReference type="ChEBI" id="CHEBI:30616"/>
    </ligand>
</feature>
<dbReference type="FunFam" id="2.170.8.10:FF:000001">
    <property type="entry name" value="Phosphoenolpyruvate carboxykinase (ATP)"/>
    <property type="match status" value="1"/>
</dbReference>
<evidence type="ECO:0000256" key="5">
    <source>
        <dbReference type="ARBA" id="ARBA00022741"/>
    </source>
</evidence>
<evidence type="ECO:0000256" key="2">
    <source>
        <dbReference type="ARBA" id="ARBA00006052"/>
    </source>
</evidence>
<evidence type="ECO:0000256" key="3">
    <source>
        <dbReference type="ARBA" id="ARBA00012363"/>
    </source>
</evidence>
<feature type="binding site" evidence="10">
    <location>
        <position position="276"/>
    </location>
    <ligand>
        <name>ATP</name>
        <dbReference type="ChEBI" id="CHEBI:30616"/>
    </ligand>
</feature>
<dbReference type="InterPro" id="IPR008210">
    <property type="entry name" value="PEP_carboxykinase_N"/>
</dbReference>
<feature type="binding site" evidence="10">
    <location>
        <position position="52"/>
    </location>
    <ligand>
        <name>substrate</name>
    </ligand>
</feature>
<dbReference type="GO" id="GO:0006094">
    <property type="term" value="P:gluconeogenesis"/>
    <property type="evidence" value="ECO:0007669"/>
    <property type="project" value="UniProtKB-UniRule"/>
</dbReference>
<feature type="binding site" evidence="10">
    <location>
        <position position="192"/>
    </location>
    <ligand>
        <name>Mn(2+)</name>
        <dbReference type="ChEBI" id="CHEBI:29035"/>
    </ligand>
</feature>
<dbReference type="Pfam" id="PF01293">
    <property type="entry name" value="PEPCK_ATP"/>
    <property type="match status" value="1"/>
</dbReference>
<gene>
    <name evidence="10" type="primary">pckA</name>
    <name evidence="11" type="ORF">TSYNT_692</name>
</gene>
<proteinExistence type="inferred from homology"/>
<dbReference type="NCBIfam" id="TIGR00224">
    <property type="entry name" value="pckA"/>
    <property type="match status" value="1"/>
</dbReference>
<dbReference type="Gene3D" id="3.40.449.10">
    <property type="entry name" value="Phosphoenolpyruvate Carboxykinase, domain 1"/>
    <property type="match status" value="1"/>
</dbReference>
<reference evidence="11" key="1">
    <citation type="journal article" date="2016" name="Genome Announc.">
        <title>Draft Genome Sequence of the Syntrophic Lactate-Degrading Bacterium Tepidanaerobacter syntrophicus JLT.</title>
        <authorList>
            <person name="Matsuura N."/>
            <person name="Ohashi A."/>
            <person name="Tourlousse D.M."/>
            <person name="Sekiguchi Y."/>
        </authorList>
    </citation>
    <scope>NUCLEOTIDE SEQUENCE [LARGE SCALE GENOMIC DNA]</scope>
    <source>
        <strain evidence="11">JL</strain>
    </source>
</reference>
<evidence type="ECO:0000256" key="9">
    <source>
        <dbReference type="ARBA" id="ARBA00047371"/>
    </source>
</evidence>
<dbReference type="InterPro" id="IPR015994">
    <property type="entry name" value="PEPCK_ATP_CS"/>
</dbReference>
<dbReference type="STRING" id="224999.GCA_001485475_00719"/>
<feature type="binding site" evidence="10">
    <location>
        <position position="313"/>
    </location>
    <ligand>
        <name>substrate</name>
    </ligand>
</feature>
<name>A0A0U9HD27_9FIRM</name>
<evidence type="ECO:0000256" key="6">
    <source>
        <dbReference type="ARBA" id="ARBA00022793"/>
    </source>
</evidence>
<keyword evidence="8 10" id="KW-0456">Lyase</keyword>
<dbReference type="HAMAP" id="MF_00453">
    <property type="entry name" value="PEPCK_ATP"/>
    <property type="match status" value="1"/>
</dbReference>
<keyword evidence="11" id="KW-0418">Kinase</keyword>
<dbReference type="PROSITE" id="PS00532">
    <property type="entry name" value="PEPCK_ATP"/>
    <property type="match status" value="1"/>
</dbReference>
<dbReference type="NCBIfam" id="NF006820">
    <property type="entry name" value="PRK09344.1-2"/>
    <property type="match status" value="1"/>
</dbReference>
<dbReference type="PANTHER" id="PTHR30031">
    <property type="entry name" value="PHOSPHOENOLPYRUVATE CARBOXYKINASE ATP"/>
    <property type="match status" value="1"/>
</dbReference>
<feature type="binding site" evidence="10">
    <location>
        <begin position="227"/>
        <end position="235"/>
    </location>
    <ligand>
        <name>ATP</name>
        <dbReference type="ChEBI" id="CHEBI:30616"/>
    </ligand>
</feature>
<dbReference type="GO" id="GO:0016301">
    <property type="term" value="F:kinase activity"/>
    <property type="evidence" value="ECO:0007669"/>
    <property type="project" value="UniProtKB-KW"/>
</dbReference>
<dbReference type="Proteomes" id="UP000062160">
    <property type="component" value="Unassembled WGS sequence"/>
</dbReference>
<keyword evidence="5 10" id="KW-0547">Nucleotide-binding</keyword>
<dbReference type="UniPathway" id="UPA00138"/>
<keyword evidence="12" id="KW-1185">Reference proteome</keyword>
<feature type="binding site" evidence="10">
    <location>
        <position position="186"/>
    </location>
    <ligand>
        <name>substrate</name>
    </ligand>
</feature>
<dbReference type="GO" id="GO:0005524">
    <property type="term" value="F:ATP binding"/>
    <property type="evidence" value="ECO:0007669"/>
    <property type="project" value="UniProtKB-UniRule"/>
</dbReference>
<keyword evidence="7 10" id="KW-0067">ATP-binding</keyword>
<comment type="function">
    <text evidence="10">Involved in the gluconeogenesis. Catalyzes the conversion of oxaloacetate (OAA) to phosphoenolpyruvate (PEP) through direct phosphoryl transfer between the nucleoside triphosphate and OAA.</text>
</comment>
<dbReference type="RefSeq" id="WP_059031795.1">
    <property type="nucleotide sequence ID" value="NZ_BSDN01000003.1"/>
</dbReference>
<comment type="caution">
    <text evidence="10">Lacks conserved residue(s) required for the propagation of feature annotation.</text>
</comment>
<dbReference type="InterPro" id="IPR001272">
    <property type="entry name" value="PEP_carboxykinase_ATP"/>
</dbReference>
<dbReference type="Gene3D" id="2.170.8.10">
    <property type="entry name" value="Phosphoenolpyruvate Carboxykinase, domain 2"/>
    <property type="match status" value="1"/>
</dbReference>
<feature type="binding site" evidence="10">
    <location>
        <position position="192"/>
    </location>
    <ligand>
        <name>ATP</name>
        <dbReference type="ChEBI" id="CHEBI:30616"/>
    </ligand>
</feature>
<dbReference type="SUPFAM" id="SSF68923">
    <property type="entry name" value="PEP carboxykinase N-terminal domain"/>
    <property type="match status" value="1"/>
</dbReference>
<protein>
    <recommendedName>
        <fullName evidence="3 10">Phosphoenolpyruvate carboxykinase (ATP)</fullName>
        <shortName evidence="10">PCK</shortName>
        <shortName evidence="10">PEP carboxykinase</shortName>
        <shortName evidence="10">PEPCK</shortName>
        <ecNumber evidence="3 10">4.1.1.49</ecNumber>
    </recommendedName>
</protein>
<organism evidence="11">
    <name type="scientific">Tepidanaerobacter syntrophicus</name>
    <dbReference type="NCBI Taxonomy" id="224999"/>
    <lineage>
        <taxon>Bacteria</taxon>
        <taxon>Bacillati</taxon>
        <taxon>Bacillota</taxon>
        <taxon>Clostridia</taxon>
        <taxon>Thermosediminibacterales</taxon>
        <taxon>Tepidanaerobacteraceae</taxon>
        <taxon>Tepidanaerobacter</taxon>
    </lineage>
</organism>
<keyword evidence="10" id="KW-0479">Metal-binding</keyword>
<comment type="cofactor">
    <cofactor evidence="10">
        <name>Mn(2+)</name>
        <dbReference type="ChEBI" id="CHEBI:29035"/>
    </cofactor>
    <text evidence="10">Binds 1 Mn(2+) ion per subunit.</text>
</comment>
<feature type="binding site" evidence="10">
    <location>
        <position position="211"/>
    </location>
    <ligand>
        <name>Mn(2+)</name>
        <dbReference type="ChEBI" id="CHEBI:29035"/>
    </ligand>
</feature>
<dbReference type="NCBIfam" id="NF006821">
    <property type="entry name" value="PRK09344.1-3"/>
    <property type="match status" value="1"/>
</dbReference>
<feature type="binding site" evidence="10">
    <location>
        <position position="248"/>
    </location>
    <ligand>
        <name>Mn(2+)</name>
        <dbReference type="ChEBI" id="CHEBI:29035"/>
    </ligand>
</feature>
<comment type="pathway">
    <text evidence="1 10">Carbohydrate biosynthesis; gluconeogenesis.</text>
</comment>
<evidence type="ECO:0000256" key="7">
    <source>
        <dbReference type="ARBA" id="ARBA00022840"/>
    </source>
</evidence>
<dbReference type="GO" id="GO:0004612">
    <property type="term" value="F:phosphoenolpyruvate carboxykinase (ATP) activity"/>
    <property type="evidence" value="ECO:0007669"/>
    <property type="project" value="UniProtKB-UniRule"/>
</dbReference>
<feature type="binding site" evidence="10">
    <location>
        <position position="211"/>
    </location>
    <ligand>
        <name>ATP</name>
        <dbReference type="ChEBI" id="CHEBI:30616"/>
    </ligand>
</feature>